<proteinExistence type="predicted"/>
<dbReference type="Gene3D" id="1.10.533.10">
    <property type="entry name" value="Death Domain, Fas"/>
    <property type="match status" value="1"/>
</dbReference>
<evidence type="ECO:0000313" key="1">
    <source>
        <dbReference type="EMBL" id="KAF7635174.1"/>
    </source>
</evidence>
<comment type="caution">
    <text evidence="1">The sequence shown here is derived from an EMBL/GenBank/DDBJ whole genome shotgun (WGS) entry which is preliminary data.</text>
</comment>
<reference evidence="1" key="1">
    <citation type="journal article" date="2020" name="Ecol. Evol.">
        <title>Genome structure and content of the rice root-knot nematode (Meloidogyne graminicola).</title>
        <authorList>
            <person name="Phan N.T."/>
            <person name="Danchin E.G.J."/>
            <person name="Klopp C."/>
            <person name="Perfus-Barbeoch L."/>
            <person name="Kozlowski D.K."/>
            <person name="Koutsovoulos G.D."/>
            <person name="Lopez-Roques C."/>
            <person name="Bouchez O."/>
            <person name="Zahm M."/>
            <person name="Besnard G."/>
            <person name="Bellafiore S."/>
        </authorList>
    </citation>
    <scope>NUCLEOTIDE SEQUENCE</scope>
    <source>
        <strain evidence="1">VN-18</strain>
    </source>
</reference>
<dbReference type="InterPro" id="IPR011029">
    <property type="entry name" value="DEATH-like_dom_sf"/>
</dbReference>
<dbReference type="EMBL" id="JABEBT010000046">
    <property type="protein sequence ID" value="KAF7635174.1"/>
    <property type="molecule type" value="Genomic_DNA"/>
</dbReference>
<accession>A0A8S9ZP10</accession>
<gene>
    <name evidence="1" type="ORF">Mgra_00005460</name>
</gene>
<evidence type="ECO:0000313" key="2">
    <source>
        <dbReference type="Proteomes" id="UP000605970"/>
    </source>
</evidence>
<evidence type="ECO:0008006" key="3">
    <source>
        <dbReference type="Google" id="ProtNLM"/>
    </source>
</evidence>
<dbReference type="OrthoDB" id="6021171at2759"/>
<dbReference type="AlphaFoldDB" id="A0A8S9ZP10"/>
<organism evidence="1 2">
    <name type="scientific">Meloidogyne graminicola</name>
    <dbReference type="NCBI Taxonomy" id="189291"/>
    <lineage>
        <taxon>Eukaryota</taxon>
        <taxon>Metazoa</taxon>
        <taxon>Ecdysozoa</taxon>
        <taxon>Nematoda</taxon>
        <taxon>Chromadorea</taxon>
        <taxon>Rhabditida</taxon>
        <taxon>Tylenchina</taxon>
        <taxon>Tylenchomorpha</taxon>
        <taxon>Tylenchoidea</taxon>
        <taxon>Meloidogynidae</taxon>
        <taxon>Meloidogyninae</taxon>
        <taxon>Meloidogyne</taxon>
    </lineage>
</organism>
<name>A0A8S9ZP10_9BILA</name>
<protein>
    <recommendedName>
        <fullName evidence="3">Death domain-containing protein</fullName>
    </recommendedName>
</protein>
<dbReference type="Proteomes" id="UP000605970">
    <property type="component" value="Unassembled WGS sequence"/>
</dbReference>
<sequence>MAYDLCTNSENVGDSLTVTIALDLTACDINNQHKPIENTADDTRVDEISNFLSIPMPTSPLELISKWQKHYSSISSILIRDISHEVSNILAIRLNTPSFGSMRNWEFLAACMGLSIDEIISMRKNENPVSVLLQKFVNEYFLKLLELIGQSGRVDVLLALQPFIGLLKERKLLNKNKHQQQDQIVDPINMRTDDSVLLSFPSNSRQHTSSIPQGPFILILHHENRNNRDLRRLHKMFIKNLERCVIEQGIKVLDVDNCFSGDDLFGSLQRHFERASQILLELSADYAETINSDNENEQELDQKIQLKRSLHQMTFQEVLYNRGVNCRFRVLIMSGTRPEHVPRGWPCNTLHYRFPEDFSELCVRLLGDQDNIN</sequence>
<keyword evidence="2" id="KW-1185">Reference proteome</keyword>